<evidence type="ECO:0000313" key="1">
    <source>
        <dbReference type="EMBL" id="SNS82108.1"/>
    </source>
</evidence>
<evidence type="ECO:0000313" key="2">
    <source>
        <dbReference type="Proteomes" id="UP000198356"/>
    </source>
</evidence>
<protein>
    <submittedName>
        <fullName evidence="1">Uncharacterized protein</fullName>
    </submittedName>
</protein>
<dbReference type="RefSeq" id="WP_089407934.1">
    <property type="nucleotide sequence ID" value="NZ_FZOU01000002.1"/>
</dbReference>
<dbReference type="InterPro" id="IPR045990">
    <property type="entry name" value="DUF5946"/>
</dbReference>
<sequence>MVCSGCHADLPETTGPTHEYMLSSPACWAVFGELLAREYSNPSLMRLHRLTVDAYAVQHPGVDVPPARRSVGVHLSRLYLLLERGWPVERANDAMLVINRFKDRCEWLAPPSMAGTLTVQDVMGATSQDEHEERVMAWARSVWSAWGIHHETVRRWCASL</sequence>
<gene>
    <name evidence="1" type="ORF">SAMN05421770_102451</name>
</gene>
<organism evidence="1 2">
    <name type="scientific">Granulicella rosea</name>
    <dbReference type="NCBI Taxonomy" id="474952"/>
    <lineage>
        <taxon>Bacteria</taxon>
        <taxon>Pseudomonadati</taxon>
        <taxon>Acidobacteriota</taxon>
        <taxon>Terriglobia</taxon>
        <taxon>Terriglobales</taxon>
        <taxon>Acidobacteriaceae</taxon>
        <taxon>Granulicella</taxon>
    </lineage>
</organism>
<dbReference type="AlphaFoldDB" id="A0A239HM06"/>
<name>A0A239HM06_9BACT</name>
<dbReference type="Proteomes" id="UP000198356">
    <property type="component" value="Unassembled WGS sequence"/>
</dbReference>
<dbReference type="EMBL" id="FZOU01000002">
    <property type="protein sequence ID" value="SNS82108.1"/>
    <property type="molecule type" value="Genomic_DNA"/>
</dbReference>
<dbReference type="Pfam" id="PF19371">
    <property type="entry name" value="DUF5946"/>
    <property type="match status" value="1"/>
</dbReference>
<keyword evidence="2" id="KW-1185">Reference proteome</keyword>
<accession>A0A239HM06</accession>
<dbReference type="OrthoDB" id="531380at2"/>
<reference evidence="1 2" key="1">
    <citation type="submission" date="2017-06" db="EMBL/GenBank/DDBJ databases">
        <authorList>
            <person name="Kim H.J."/>
            <person name="Triplett B.A."/>
        </authorList>
    </citation>
    <scope>NUCLEOTIDE SEQUENCE [LARGE SCALE GENOMIC DNA]</scope>
    <source>
        <strain evidence="1 2">DSM 18704</strain>
    </source>
</reference>
<proteinExistence type="predicted"/>